<comment type="caution">
    <text evidence="1">The sequence shown here is derived from an EMBL/GenBank/DDBJ whole genome shotgun (WGS) entry which is preliminary data.</text>
</comment>
<name>A0ABD1XNE1_9MARC</name>
<dbReference type="Proteomes" id="UP001605036">
    <property type="component" value="Unassembled WGS sequence"/>
</dbReference>
<evidence type="ECO:0000313" key="1">
    <source>
        <dbReference type="EMBL" id="KAL2610475.1"/>
    </source>
</evidence>
<evidence type="ECO:0000313" key="2">
    <source>
        <dbReference type="Proteomes" id="UP001605036"/>
    </source>
</evidence>
<gene>
    <name evidence="1" type="ORF">R1flu_029048</name>
</gene>
<reference evidence="1 2" key="1">
    <citation type="submission" date="2024-09" db="EMBL/GenBank/DDBJ databases">
        <title>Chromosome-scale assembly of Riccia fluitans.</title>
        <authorList>
            <person name="Paukszto L."/>
            <person name="Sawicki J."/>
            <person name="Karawczyk K."/>
            <person name="Piernik-Szablinska J."/>
            <person name="Szczecinska M."/>
            <person name="Mazdziarz M."/>
        </authorList>
    </citation>
    <scope>NUCLEOTIDE SEQUENCE [LARGE SCALE GENOMIC DNA]</scope>
    <source>
        <strain evidence="1">Rf_01</strain>
        <tissue evidence="1">Aerial parts of the thallus</tissue>
    </source>
</reference>
<proteinExistence type="predicted"/>
<sequence>MAESFAELASVFPDTYAFLQSNFNDTQVDRESAIGSIVNHLRAAHPDKNVMVCHPPHLPSLNNASKMHLELNTGLVGTTGVDVYVFDDGIFTNLGDGGFINWCFDGNFVRDEDNPNMVTFSVIG</sequence>
<protein>
    <submittedName>
        <fullName evidence="1">Uncharacterized protein</fullName>
    </submittedName>
</protein>
<dbReference type="AlphaFoldDB" id="A0ABD1XNE1"/>
<organism evidence="1 2">
    <name type="scientific">Riccia fluitans</name>
    <dbReference type="NCBI Taxonomy" id="41844"/>
    <lineage>
        <taxon>Eukaryota</taxon>
        <taxon>Viridiplantae</taxon>
        <taxon>Streptophyta</taxon>
        <taxon>Embryophyta</taxon>
        <taxon>Marchantiophyta</taxon>
        <taxon>Marchantiopsida</taxon>
        <taxon>Marchantiidae</taxon>
        <taxon>Marchantiales</taxon>
        <taxon>Ricciaceae</taxon>
        <taxon>Riccia</taxon>
    </lineage>
</organism>
<dbReference type="EMBL" id="JBHFFA010000008">
    <property type="protein sequence ID" value="KAL2610475.1"/>
    <property type="molecule type" value="Genomic_DNA"/>
</dbReference>
<accession>A0ABD1XNE1</accession>
<keyword evidence="2" id="KW-1185">Reference proteome</keyword>